<accession>L1JYG1</accession>
<reference evidence="3 5" key="1">
    <citation type="journal article" date="2012" name="Nature">
        <title>Algal genomes reveal evolutionary mosaicism and the fate of nucleomorphs.</title>
        <authorList>
            <consortium name="DOE Joint Genome Institute"/>
            <person name="Curtis B.A."/>
            <person name="Tanifuji G."/>
            <person name="Burki F."/>
            <person name="Gruber A."/>
            <person name="Irimia M."/>
            <person name="Maruyama S."/>
            <person name="Arias M.C."/>
            <person name="Ball S.G."/>
            <person name="Gile G.H."/>
            <person name="Hirakawa Y."/>
            <person name="Hopkins J.F."/>
            <person name="Kuo A."/>
            <person name="Rensing S.A."/>
            <person name="Schmutz J."/>
            <person name="Symeonidi A."/>
            <person name="Elias M."/>
            <person name="Eveleigh R.J."/>
            <person name="Herman E.K."/>
            <person name="Klute M.J."/>
            <person name="Nakayama T."/>
            <person name="Obornik M."/>
            <person name="Reyes-Prieto A."/>
            <person name="Armbrust E.V."/>
            <person name="Aves S.J."/>
            <person name="Beiko R.G."/>
            <person name="Coutinho P."/>
            <person name="Dacks J.B."/>
            <person name="Durnford D.G."/>
            <person name="Fast N.M."/>
            <person name="Green B.R."/>
            <person name="Grisdale C.J."/>
            <person name="Hempel F."/>
            <person name="Henrissat B."/>
            <person name="Hoppner M.P."/>
            <person name="Ishida K."/>
            <person name="Kim E."/>
            <person name="Koreny L."/>
            <person name="Kroth P.G."/>
            <person name="Liu Y."/>
            <person name="Malik S.B."/>
            <person name="Maier U.G."/>
            <person name="McRose D."/>
            <person name="Mock T."/>
            <person name="Neilson J.A."/>
            <person name="Onodera N.T."/>
            <person name="Poole A.M."/>
            <person name="Pritham E.J."/>
            <person name="Richards T.A."/>
            <person name="Rocap G."/>
            <person name="Roy S.W."/>
            <person name="Sarai C."/>
            <person name="Schaack S."/>
            <person name="Shirato S."/>
            <person name="Slamovits C.H."/>
            <person name="Spencer D.F."/>
            <person name="Suzuki S."/>
            <person name="Worden A.Z."/>
            <person name="Zauner S."/>
            <person name="Barry K."/>
            <person name="Bell C."/>
            <person name="Bharti A.K."/>
            <person name="Crow J.A."/>
            <person name="Grimwood J."/>
            <person name="Kramer R."/>
            <person name="Lindquist E."/>
            <person name="Lucas S."/>
            <person name="Salamov A."/>
            <person name="McFadden G.I."/>
            <person name="Lane C.E."/>
            <person name="Keeling P.J."/>
            <person name="Gray M.W."/>
            <person name="Grigoriev I.V."/>
            <person name="Archibald J.M."/>
        </authorList>
    </citation>
    <scope>NUCLEOTIDE SEQUENCE</scope>
    <source>
        <strain evidence="3 5">CCMP2712</strain>
    </source>
</reference>
<feature type="coiled-coil region" evidence="1">
    <location>
        <begin position="1036"/>
        <end position="1073"/>
    </location>
</feature>
<feature type="coiled-coil region" evidence="1">
    <location>
        <begin position="418"/>
        <end position="496"/>
    </location>
</feature>
<sequence>MPKHGAVHTFLVFPNALVTEKEHVDDLKNEISVLMKTILTLNEELFETRQAKKSLNHNTDMLLRDTIEQMRIKEGLFMEELKSKEQENARLREELNVESGSLRGILQRGLSVREQYSPEDIDVLYQTIEEFSWWRSVSDDSLIDVKMRLDNAARDHQFETEHLKSQILDLEGQLVKISETLTNEQLKIAKLETSLFEYGFYSNGHVESNYNSKLVSDLEDKVSQLKLGMSSIKKGFTHNDIQTDSLSLRQGMALQDLEFEIDKLRRVEKFDELTSNKQSTIPDRVWMDEKKAHENTKWKLIQAEKSLALSSKKISELESAIEELSEAFLEWKVSSNMTITSDVLQQKVLSLEAERDRLLNLHNDDVMRIERLDSSYKRLQSDYLSKERELKGSVDYLSATIPEFGSLKANNRIQKLKIQEMSQLIATKNEEISRLHQELQRAYTENAQTEHKQHDSVDWSKIQMVSDKNAESELMIQNLEEKLAAFAMENKHLTSVAFEKELLYEQNRKDLELRLLSSNESQALLKGELETLEKKHASVLSSLYLLSNSLQSTRAKFFNVLSPLDFEIVDTADFEKLSQVVQIEASDLVSLSLDRERECKNLRATNEKLERLNSTSNEKLRQANSKISALRQEVQDLHQEFLSILNKKKTALEDNYHKTKKELEDTLTKKSEAEDEATRLQSELNEMVEANEVLKQQVRLLEDDLVMKSKSHLEQLEHERQMHQDVIMQKQEEYERLSVAFDSLNEMHDRALEIQEKTRVFAIKKSQRFSLHQHLIFWFHFTWRLAQINHVKDKMSFYYSMHYKAGFFKHWKSHSKFLCYSRKLIDKLESIQFTSTKAFVFKMFWVVTQQEKARDSVDAANNKASLKASLALEEISTANQHCEATKQSLAELSTRMRFKRKALIAYRDWFAEVLRQRSLRNIEKRISKGTYLSQVRRSLRKLEDYSSFRGHLESTFDILERTVLKRAKTHTMEALKLSTRRIRSMRIKGRTLSERANTRILSESFSNFMSILTDRQVSRKIKEATSCSVEYLVGENVELQQRLEAAESSLAHSQAQEERLAERLQRIQALKSRAIQHGVETTLSSLKFKYFSNLRFSCLRSRIVNTSVSEKQTYFQSCYLQTTLIIWYLQARYSRMAQKFCEKQVSYQRNQKKWRTFEYFCLLLEGKSIRDDMTKAWIDTTEEAENYKQTSAEMFAQLVEVQRLLDDEKSARELAEQQLEHSLSIGESLQTNLLATEQQASSHREEVEELKMRQSGYDVRIQELERKVRWREAGGWLTRAQEELRVQKEAKKTFYEEKSELLRAKIDLVRRNCELQKQISFIKNENQFVELELRRLWEQLQEAVKETPHTHLHLFLDVMNALSSLCYSPSQGGENDPAAKQLGPTLEQPRGGRDSTEASQEQQVADEGEGDAVTAGSEGDDATSEHDRWGGQDLVRLV</sequence>
<evidence type="ECO:0000313" key="5">
    <source>
        <dbReference type="Proteomes" id="UP000011087"/>
    </source>
</evidence>
<keyword evidence="5" id="KW-1185">Reference proteome</keyword>
<dbReference type="EnsemblProtists" id="EKX53250">
    <property type="protein sequence ID" value="EKX53250"/>
    <property type="gene ID" value="GUITHDRAFT_132998"/>
</dbReference>
<dbReference type="Proteomes" id="UP000011087">
    <property type="component" value="Unassembled WGS sequence"/>
</dbReference>
<protein>
    <submittedName>
        <fullName evidence="3 4">Uncharacterized protein</fullName>
    </submittedName>
</protein>
<keyword evidence="1" id="KW-0175">Coiled coil</keyword>
<evidence type="ECO:0000256" key="2">
    <source>
        <dbReference type="SAM" id="MobiDB-lite"/>
    </source>
</evidence>
<dbReference type="GeneID" id="17310107"/>
<dbReference type="EMBL" id="JH992970">
    <property type="protein sequence ID" value="EKX53250.1"/>
    <property type="molecule type" value="Genomic_DNA"/>
</dbReference>
<proteinExistence type="predicted"/>
<reference evidence="4" key="3">
    <citation type="submission" date="2016-03" db="UniProtKB">
        <authorList>
            <consortium name="EnsemblProtists"/>
        </authorList>
    </citation>
    <scope>IDENTIFICATION</scope>
</reference>
<dbReference type="OMA" id="NQMENIQ"/>
<feature type="coiled-coil region" evidence="1">
    <location>
        <begin position="592"/>
        <end position="747"/>
    </location>
</feature>
<evidence type="ECO:0000313" key="3">
    <source>
        <dbReference type="EMBL" id="EKX53250.1"/>
    </source>
</evidence>
<organism evidence="3">
    <name type="scientific">Guillardia theta (strain CCMP2712)</name>
    <name type="common">Cryptophyte</name>
    <dbReference type="NCBI Taxonomy" id="905079"/>
    <lineage>
        <taxon>Eukaryota</taxon>
        <taxon>Cryptophyceae</taxon>
        <taxon>Pyrenomonadales</taxon>
        <taxon>Geminigeraceae</taxon>
        <taxon>Guillardia</taxon>
    </lineage>
</organism>
<feature type="coiled-coil region" evidence="1">
    <location>
        <begin position="1198"/>
        <end position="1267"/>
    </location>
</feature>
<feature type="coiled-coil region" evidence="1">
    <location>
        <begin position="307"/>
        <end position="389"/>
    </location>
</feature>
<gene>
    <name evidence="3" type="ORF">GUITHDRAFT_132998</name>
</gene>
<dbReference type="KEGG" id="gtt:GUITHDRAFT_132998"/>
<evidence type="ECO:0000256" key="1">
    <source>
        <dbReference type="SAM" id="Coils"/>
    </source>
</evidence>
<reference evidence="5" key="2">
    <citation type="submission" date="2012-11" db="EMBL/GenBank/DDBJ databases">
        <authorList>
            <person name="Kuo A."/>
            <person name="Curtis B.A."/>
            <person name="Tanifuji G."/>
            <person name="Burki F."/>
            <person name="Gruber A."/>
            <person name="Irimia M."/>
            <person name="Maruyama S."/>
            <person name="Arias M.C."/>
            <person name="Ball S.G."/>
            <person name="Gile G.H."/>
            <person name="Hirakawa Y."/>
            <person name="Hopkins J.F."/>
            <person name="Rensing S.A."/>
            <person name="Schmutz J."/>
            <person name="Symeonidi A."/>
            <person name="Elias M."/>
            <person name="Eveleigh R.J."/>
            <person name="Herman E.K."/>
            <person name="Klute M.J."/>
            <person name="Nakayama T."/>
            <person name="Obornik M."/>
            <person name="Reyes-Prieto A."/>
            <person name="Armbrust E.V."/>
            <person name="Aves S.J."/>
            <person name="Beiko R.G."/>
            <person name="Coutinho P."/>
            <person name="Dacks J.B."/>
            <person name="Durnford D.G."/>
            <person name="Fast N.M."/>
            <person name="Green B.R."/>
            <person name="Grisdale C."/>
            <person name="Hempe F."/>
            <person name="Henrissat B."/>
            <person name="Hoppner M.P."/>
            <person name="Ishida K.-I."/>
            <person name="Kim E."/>
            <person name="Koreny L."/>
            <person name="Kroth P.G."/>
            <person name="Liu Y."/>
            <person name="Malik S.-B."/>
            <person name="Maier U.G."/>
            <person name="McRose D."/>
            <person name="Mock T."/>
            <person name="Neilson J.A."/>
            <person name="Onodera N.T."/>
            <person name="Poole A.M."/>
            <person name="Pritham E.J."/>
            <person name="Richards T.A."/>
            <person name="Rocap G."/>
            <person name="Roy S.W."/>
            <person name="Sarai C."/>
            <person name="Schaack S."/>
            <person name="Shirato S."/>
            <person name="Slamovits C.H."/>
            <person name="Spencer D.F."/>
            <person name="Suzuki S."/>
            <person name="Worden A.Z."/>
            <person name="Zauner S."/>
            <person name="Barry K."/>
            <person name="Bell C."/>
            <person name="Bharti A.K."/>
            <person name="Crow J.A."/>
            <person name="Grimwood J."/>
            <person name="Kramer R."/>
            <person name="Lindquist E."/>
            <person name="Lucas S."/>
            <person name="Salamov A."/>
            <person name="McFadden G.I."/>
            <person name="Lane C.E."/>
            <person name="Keeling P.J."/>
            <person name="Gray M.W."/>
            <person name="Grigoriev I.V."/>
            <person name="Archibald J.M."/>
        </authorList>
    </citation>
    <scope>NUCLEOTIDE SEQUENCE</scope>
    <source>
        <strain evidence="5">CCMP2712</strain>
    </source>
</reference>
<dbReference type="PaxDb" id="55529-EKX53250"/>
<name>L1JYG1_GUITC</name>
<dbReference type="HOGENOM" id="CLU_252041_0_0_1"/>
<feature type="region of interest" description="Disordered" evidence="2">
    <location>
        <begin position="1369"/>
        <end position="1438"/>
    </location>
</feature>
<dbReference type="RefSeq" id="XP_005840230.1">
    <property type="nucleotide sequence ID" value="XM_005840173.1"/>
</dbReference>
<evidence type="ECO:0000313" key="4">
    <source>
        <dbReference type="EnsemblProtists" id="EKX53250"/>
    </source>
</evidence>